<reference evidence="2" key="1">
    <citation type="journal article" date="2014" name="Front. Microbiol.">
        <title>High frequency of phylogenetically diverse reductive dehalogenase-homologous genes in deep subseafloor sedimentary metagenomes.</title>
        <authorList>
            <person name="Kawai M."/>
            <person name="Futagami T."/>
            <person name="Toyoda A."/>
            <person name="Takaki Y."/>
            <person name="Nishi S."/>
            <person name="Hori S."/>
            <person name="Arai W."/>
            <person name="Tsubouchi T."/>
            <person name="Morono Y."/>
            <person name="Uchiyama I."/>
            <person name="Ito T."/>
            <person name="Fujiyama A."/>
            <person name="Inagaki F."/>
            <person name="Takami H."/>
        </authorList>
    </citation>
    <scope>NUCLEOTIDE SEQUENCE</scope>
    <source>
        <strain evidence="2">Expedition CK06-06</strain>
    </source>
</reference>
<dbReference type="EMBL" id="BARU01026366">
    <property type="protein sequence ID" value="GAH75914.1"/>
    <property type="molecule type" value="Genomic_DNA"/>
</dbReference>
<dbReference type="InterPro" id="IPR042099">
    <property type="entry name" value="ANL_N_sf"/>
</dbReference>
<dbReference type="Gene3D" id="3.40.50.12780">
    <property type="entry name" value="N-terminal domain of ligase-like"/>
    <property type="match status" value="1"/>
</dbReference>
<feature type="domain" description="AMP-dependent synthetase/ligase" evidence="1">
    <location>
        <begin position="12"/>
        <end position="125"/>
    </location>
</feature>
<dbReference type="AlphaFoldDB" id="X1JC22"/>
<comment type="caution">
    <text evidence="2">The sequence shown here is derived from an EMBL/GenBank/DDBJ whole genome shotgun (WGS) entry which is preliminary data.</text>
</comment>
<proteinExistence type="predicted"/>
<feature type="non-terminal residue" evidence="2">
    <location>
        <position position="166"/>
    </location>
</feature>
<evidence type="ECO:0000313" key="2">
    <source>
        <dbReference type="EMBL" id="GAH75914.1"/>
    </source>
</evidence>
<accession>X1JC22</accession>
<dbReference type="InterPro" id="IPR050237">
    <property type="entry name" value="ATP-dep_AMP-bd_enzyme"/>
</dbReference>
<name>X1JC22_9ZZZZ</name>
<evidence type="ECO:0000259" key="1">
    <source>
        <dbReference type="Pfam" id="PF00501"/>
    </source>
</evidence>
<dbReference type="SUPFAM" id="SSF56801">
    <property type="entry name" value="Acetyl-CoA synthetase-like"/>
    <property type="match status" value="1"/>
</dbReference>
<sequence length="166" mass="18948">MGKYDELLITGFERACEKYADKTAIIYLGQKFSYLKIKELIDRFATALHELGVKKDDKVMLYIPNCPQFLIAYLGAQLIGAIPVPVSPIYTPHEMRYLINDSEAETVLCLDTNFRYIQEVFPDTCLKRAIVTTYVDLLPLYKRAVGFLFDKVPDGVIEKGPDIHSF</sequence>
<gene>
    <name evidence="2" type="ORF">S03H2_42365</name>
</gene>
<organism evidence="2">
    <name type="scientific">marine sediment metagenome</name>
    <dbReference type="NCBI Taxonomy" id="412755"/>
    <lineage>
        <taxon>unclassified sequences</taxon>
        <taxon>metagenomes</taxon>
        <taxon>ecological metagenomes</taxon>
    </lineage>
</organism>
<dbReference type="PANTHER" id="PTHR43767">
    <property type="entry name" value="LONG-CHAIN-FATTY-ACID--COA LIGASE"/>
    <property type="match status" value="1"/>
</dbReference>
<dbReference type="Pfam" id="PF00501">
    <property type="entry name" value="AMP-binding"/>
    <property type="match status" value="1"/>
</dbReference>
<dbReference type="InterPro" id="IPR000873">
    <property type="entry name" value="AMP-dep_synth/lig_dom"/>
</dbReference>
<protein>
    <recommendedName>
        <fullName evidence="1">AMP-dependent synthetase/ligase domain-containing protein</fullName>
    </recommendedName>
</protein>
<dbReference type="PANTHER" id="PTHR43767:SF1">
    <property type="entry name" value="NONRIBOSOMAL PEPTIDE SYNTHASE PES1 (EUROFUNG)-RELATED"/>
    <property type="match status" value="1"/>
</dbReference>